<accession>A0A8J7R4C9</accession>
<feature type="binding site" evidence="17">
    <location>
        <begin position="406"/>
        <end position="410"/>
    </location>
    <ligand>
        <name>AMP</name>
        <dbReference type="ChEBI" id="CHEBI:456215"/>
    </ligand>
</feature>
<keyword evidence="12 17" id="KW-0456">Lyase</keyword>
<comment type="cofactor">
    <cofactor evidence="17">
        <name>Mg(2+)</name>
        <dbReference type="ChEBI" id="CHEBI:18420"/>
    </cofactor>
</comment>
<comment type="caution">
    <text evidence="18">Lacks conserved residue(s) required for the propagation of feature annotation.</text>
</comment>
<comment type="subunit">
    <text evidence="17">Homotetramer.</text>
</comment>
<evidence type="ECO:0000256" key="18">
    <source>
        <dbReference type="HAMAP-Rule" id="MF_01966"/>
    </source>
</evidence>
<dbReference type="Pfam" id="PF03853">
    <property type="entry name" value="YjeF_N"/>
    <property type="match status" value="1"/>
</dbReference>
<dbReference type="GO" id="GO:0046872">
    <property type="term" value="F:metal ion binding"/>
    <property type="evidence" value="ECO:0007669"/>
    <property type="project" value="UniProtKB-UniRule"/>
</dbReference>
<comment type="caution">
    <text evidence="22">The sequence shown here is derived from an EMBL/GenBank/DDBJ whole genome shotgun (WGS) entry which is preliminary data.</text>
</comment>
<dbReference type="EC" id="5.1.99.6" evidence="19"/>
<dbReference type="InterPro" id="IPR017953">
    <property type="entry name" value="Carbohydrate_kinase_pred_CS"/>
</dbReference>
<keyword evidence="11 18" id="KW-0413">Isomerase</keyword>
<dbReference type="GO" id="GO:0052856">
    <property type="term" value="F:NAD(P)HX epimerase activity"/>
    <property type="evidence" value="ECO:0007669"/>
    <property type="project" value="UniProtKB-UniRule"/>
</dbReference>
<evidence type="ECO:0000256" key="5">
    <source>
        <dbReference type="ARBA" id="ARBA00022723"/>
    </source>
</evidence>
<dbReference type="InterPro" id="IPR004443">
    <property type="entry name" value="YjeF_N_dom"/>
</dbReference>
<comment type="similarity">
    <text evidence="18">Belongs to the NnrE/AIBP family.</text>
</comment>
<evidence type="ECO:0000256" key="12">
    <source>
        <dbReference type="ARBA" id="ARBA00023239"/>
    </source>
</evidence>
<dbReference type="PANTHER" id="PTHR12592:SF0">
    <property type="entry name" value="ATP-DEPENDENT (S)-NAD(P)H-HYDRATE DEHYDRATASE"/>
    <property type="match status" value="1"/>
</dbReference>
<dbReference type="PIRSF" id="PIRSF017184">
    <property type="entry name" value="Nnr"/>
    <property type="match status" value="1"/>
</dbReference>
<dbReference type="PROSITE" id="PS51385">
    <property type="entry name" value="YJEF_N"/>
    <property type="match status" value="1"/>
</dbReference>
<keyword evidence="10 17" id="KW-0520">NAD</keyword>
<dbReference type="NCBIfam" id="TIGR00197">
    <property type="entry name" value="yjeF_nterm"/>
    <property type="match status" value="1"/>
</dbReference>
<evidence type="ECO:0000259" key="20">
    <source>
        <dbReference type="PROSITE" id="PS51383"/>
    </source>
</evidence>
<dbReference type="Gene3D" id="3.40.1190.20">
    <property type="match status" value="1"/>
</dbReference>
<dbReference type="CDD" id="cd01171">
    <property type="entry name" value="YXKO-related"/>
    <property type="match status" value="1"/>
</dbReference>
<dbReference type="PANTHER" id="PTHR12592">
    <property type="entry name" value="ATP-DEPENDENT (S)-NAD(P)H-HYDRATE DEHYDRATASE FAMILY MEMBER"/>
    <property type="match status" value="1"/>
</dbReference>
<evidence type="ECO:0000256" key="10">
    <source>
        <dbReference type="ARBA" id="ARBA00023027"/>
    </source>
</evidence>
<dbReference type="InterPro" id="IPR036652">
    <property type="entry name" value="YjeF_N_dom_sf"/>
</dbReference>
<comment type="catalytic activity">
    <reaction evidence="16 17 19">
        <text>(6S)-NADPHX + ADP = AMP + phosphate + NADPH + H(+)</text>
        <dbReference type="Rhea" id="RHEA:32235"/>
        <dbReference type="ChEBI" id="CHEBI:15378"/>
        <dbReference type="ChEBI" id="CHEBI:43474"/>
        <dbReference type="ChEBI" id="CHEBI:57783"/>
        <dbReference type="ChEBI" id="CHEBI:64076"/>
        <dbReference type="ChEBI" id="CHEBI:456215"/>
        <dbReference type="ChEBI" id="CHEBI:456216"/>
        <dbReference type="EC" id="4.2.1.136"/>
    </reaction>
</comment>
<name>A0A8J7R4C9_9HYPH</name>
<dbReference type="PROSITE" id="PS01050">
    <property type="entry name" value="YJEF_C_2"/>
    <property type="match status" value="1"/>
</dbReference>
<keyword evidence="9 18" id="KW-0630">Potassium</keyword>
<dbReference type="RefSeq" id="WP_209336956.1">
    <property type="nucleotide sequence ID" value="NZ_JAGIYY010000010.1"/>
</dbReference>
<feature type="binding site" evidence="17">
    <location>
        <position position="369"/>
    </location>
    <ligand>
        <name>(6S)-NADPHX</name>
        <dbReference type="ChEBI" id="CHEBI:64076"/>
    </ligand>
</feature>
<dbReference type="InterPro" id="IPR000631">
    <property type="entry name" value="CARKD"/>
</dbReference>
<dbReference type="AlphaFoldDB" id="A0A8J7R4C9"/>
<sequence length="493" mass="50971">MQILDPQEMNEADRLAAAGGVTTLQLMRNAGAAVARVAFERFPDHSRIDVLCGPGNNGGDGFVAARLLRQSGCDVRVWQNAPARPGSDADQVAREWDGDVGTLAEFQPDVRALVIDALYGAGLSRALAGDDLAAIQRIRQNGCRVLAVDLPSGVSGATGAVLGYALKADCTVTFFRKKPGHLLYPGRELCGALVLADIGISDAVLHLIKPGLWENGPALWQPHLPKPNATAHKYRRGHVAVLSGGATSSGAARLAAEAAARAGAGAVTVLSPPAALLPNAAHLTATMLRRVEDAAAARTFIGERKVASVVCGPGFGTGDWHGSMVASLLRVNETALVLDADAITLLARDPGLLQDRPTEAAPSIVLTPHEGEFGRLFPDLAADTALSKVDRARLAARRAQAVVILKGPDTVVAASDGRAAINSNGTVWLATAGSGDVLAGIVAALIAGGMPPFGAACAAVWVHAEAGREEGFGLTAEDLPQAARRVLARLISR</sequence>
<feature type="domain" description="YjeF N-terminal" evidence="21">
    <location>
        <begin position="9"/>
        <end position="206"/>
    </location>
</feature>
<dbReference type="GO" id="GO:0046496">
    <property type="term" value="P:nicotinamide nucleotide metabolic process"/>
    <property type="evidence" value="ECO:0007669"/>
    <property type="project" value="UniProtKB-UniRule"/>
</dbReference>
<dbReference type="Pfam" id="PF01256">
    <property type="entry name" value="Carb_kinase"/>
    <property type="match status" value="1"/>
</dbReference>
<dbReference type="InterPro" id="IPR030677">
    <property type="entry name" value="Nnr"/>
</dbReference>
<feature type="domain" description="YjeF C-terminal" evidence="20">
    <location>
        <begin position="216"/>
        <end position="490"/>
    </location>
</feature>
<comment type="similarity">
    <text evidence="17">Belongs to the NnrD/CARKD family.</text>
</comment>
<evidence type="ECO:0000256" key="6">
    <source>
        <dbReference type="ARBA" id="ARBA00022741"/>
    </source>
</evidence>
<evidence type="ECO:0000256" key="11">
    <source>
        <dbReference type="ARBA" id="ARBA00023235"/>
    </source>
</evidence>
<comment type="catalytic activity">
    <reaction evidence="2 18 19">
        <text>(6R)-NADPHX = (6S)-NADPHX</text>
        <dbReference type="Rhea" id="RHEA:32227"/>
        <dbReference type="ChEBI" id="CHEBI:64076"/>
        <dbReference type="ChEBI" id="CHEBI:64077"/>
        <dbReference type="EC" id="5.1.99.6"/>
    </reaction>
</comment>
<comment type="function">
    <text evidence="18">Catalyzes the epimerization of the S- and R-forms of NAD(P)HX, a damaged form of NAD(P)H that is a result of enzymatic or heat-dependent hydration. This is a prerequisite for the S-specific NAD(P)H-hydrate dehydratase to allow the repair of both epimers of NAD(P)HX.</text>
</comment>
<evidence type="ECO:0000313" key="23">
    <source>
        <dbReference type="Proteomes" id="UP000666240"/>
    </source>
</evidence>
<evidence type="ECO:0000256" key="14">
    <source>
        <dbReference type="ARBA" id="ARBA00025153"/>
    </source>
</evidence>
<feature type="binding site" evidence="18">
    <location>
        <position position="152"/>
    </location>
    <ligand>
        <name>K(+)</name>
        <dbReference type="ChEBI" id="CHEBI:29103"/>
    </ligand>
</feature>
<dbReference type="SUPFAM" id="SSF64153">
    <property type="entry name" value="YjeF N-terminal domain-like"/>
    <property type="match status" value="1"/>
</dbReference>
<evidence type="ECO:0000256" key="15">
    <source>
        <dbReference type="ARBA" id="ARBA00048238"/>
    </source>
</evidence>
<comment type="function">
    <text evidence="14 19">Bifunctional enzyme that catalyzes the epimerization of the S- and R-forms of NAD(P)HX and the dehydration of the S-form of NAD(P)HX at the expense of ADP, which is converted to AMP. This allows the repair of both epimers of NAD(P)HX, a damaged form of NAD(P)H that is a result of enzymatic or heat-dependent hydration.</text>
</comment>
<feature type="binding site" evidence="17">
    <location>
        <position position="314"/>
    </location>
    <ligand>
        <name>(6S)-NADPHX</name>
        <dbReference type="ChEBI" id="CHEBI:64076"/>
    </ligand>
</feature>
<protein>
    <recommendedName>
        <fullName evidence="19">Bifunctional NAD(P)H-hydrate repair enzyme</fullName>
    </recommendedName>
    <alternativeName>
        <fullName evidence="19">Nicotinamide nucleotide repair protein</fullName>
    </alternativeName>
    <domain>
        <recommendedName>
            <fullName evidence="19">ADP-dependent (S)-NAD(P)H-hydrate dehydratase</fullName>
            <ecNumber evidence="19">4.2.1.136</ecNumber>
        </recommendedName>
        <alternativeName>
            <fullName evidence="19">ADP-dependent NAD(P)HX dehydratase</fullName>
        </alternativeName>
    </domain>
    <domain>
        <recommendedName>
            <fullName evidence="19">NAD(P)H-hydrate epimerase</fullName>
            <ecNumber evidence="19">5.1.99.6</ecNumber>
        </recommendedName>
    </domain>
</protein>
<keyword evidence="5 18" id="KW-0479">Metal-binding</keyword>
<feature type="binding site" evidence="18">
    <location>
        <begin position="120"/>
        <end position="126"/>
    </location>
    <ligand>
        <name>(6S)-NADPHX</name>
        <dbReference type="ChEBI" id="CHEBI:64076"/>
    </ligand>
</feature>
<evidence type="ECO:0000256" key="17">
    <source>
        <dbReference type="HAMAP-Rule" id="MF_01965"/>
    </source>
</evidence>
<feature type="binding site" evidence="18">
    <location>
        <position position="57"/>
    </location>
    <ligand>
        <name>K(+)</name>
        <dbReference type="ChEBI" id="CHEBI:29103"/>
    </ligand>
</feature>
<gene>
    <name evidence="18" type="primary">nnrE</name>
    <name evidence="17" type="synonym">nnrD</name>
    <name evidence="22" type="ORF">J5Y06_19935</name>
</gene>
<evidence type="ECO:0000256" key="13">
    <source>
        <dbReference type="ARBA" id="ARBA00023268"/>
    </source>
</evidence>
<evidence type="ECO:0000256" key="8">
    <source>
        <dbReference type="ARBA" id="ARBA00022857"/>
    </source>
</evidence>
<proteinExistence type="inferred from homology"/>
<comment type="similarity">
    <text evidence="3 19">In the N-terminal section; belongs to the NnrE/AIBP family.</text>
</comment>
<keyword evidence="8 17" id="KW-0521">NADP</keyword>
<evidence type="ECO:0000256" key="9">
    <source>
        <dbReference type="ARBA" id="ARBA00022958"/>
    </source>
</evidence>
<comment type="function">
    <text evidence="17">Catalyzes the dehydration of the S-form of NAD(P)HX at the expense of ADP, which is converted to AMP. Together with NAD(P)HX epimerase, which catalyzes the epimerization of the S- and R-forms, the enzyme allows the repair of both epimers of NAD(P)HX, a damaged form of NAD(P)H that is a result of enzymatic or heat-dependent hydration.</text>
</comment>
<dbReference type="EMBL" id="JAGIYY010000010">
    <property type="protein sequence ID" value="MBP0440923.1"/>
    <property type="molecule type" value="Genomic_DNA"/>
</dbReference>
<evidence type="ECO:0000259" key="21">
    <source>
        <dbReference type="PROSITE" id="PS51385"/>
    </source>
</evidence>
<feature type="binding site" evidence="18">
    <location>
        <begin position="56"/>
        <end position="60"/>
    </location>
    <ligand>
        <name>(6S)-NADPHX</name>
        <dbReference type="ChEBI" id="CHEBI:64076"/>
    </ligand>
</feature>
<comment type="catalytic activity">
    <reaction evidence="1 18 19">
        <text>(6R)-NADHX = (6S)-NADHX</text>
        <dbReference type="Rhea" id="RHEA:32215"/>
        <dbReference type="ChEBI" id="CHEBI:64074"/>
        <dbReference type="ChEBI" id="CHEBI:64075"/>
        <dbReference type="EC" id="5.1.99.6"/>
    </reaction>
</comment>
<dbReference type="GO" id="GO:0110051">
    <property type="term" value="P:metabolite repair"/>
    <property type="evidence" value="ECO:0007669"/>
    <property type="project" value="TreeGrafter"/>
</dbReference>
<evidence type="ECO:0000256" key="4">
    <source>
        <dbReference type="ARBA" id="ARBA00009524"/>
    </source>
</evidence>
<feature type="binding site" evidence="18">
    <location>
        <position position="149"/>
    </location>
    <ligand>
        <name>(6S)-NADPHX</name>
        <dbReference type="ChEBI" id="CHEBI:64076"/>
    </ligand>
</feature>
<feature type="binding site" evidence="17">
    <location>
        <position position="436"/>
    </location>
    <ligand>
        <name>(6S)-NADPHX</name>
        <dbReference type="ChEBI" id="CHEBI:64076"/>
    </ligand>
</feature>
<keyword evidence="23" id="KW-1185">Reference proteome</keyword>
<keyword evidence="7 17" id="KW-0067">ATP-binding</keyword>
<comment type="cofactor">
    <cofactor evidence="18 19">
        <name>K(+)</name>
        <dbReference type="ChEBI" id="CHEBI:29103"/>
    </cofactor>
    <text evidence="18 19">Binds 1 potassium ion per subunit.</text>
</comment>
<dbReference type="HAMAP" id="MF_01966">
    <property type="entry name" value="NADHX_epimerase"/>
    <property type="match status" value="1"/>
</dbReference>
<dbReference type="InterPro" id="IPR029056">
    <property type="entry name" value="Ribokinase-like"/>
</dbReference>
<evidence type="ECO:0000256" key="19">
    <source>
        <dbReference type="PIRNR" id="PIRNR017184"/>
    </source>
</evidence>
<evidence type="ECO:0000256" key="1">
    <source>
        <dbReference type="ARBA" id="ARBA00000013"/>
    </source>
</evidence>
<dbReference type="NCBIfam" id="TIGR00196">
    <property type="entry name" value="yjeF_cterm"/>
    <property type="match status" value="1"/>
</dbReference>
<evidence type="ECO:0000256" key="3">
    <source>
        <dbReference type="ARBA" id="ARBA00006001"/>
    </source>
</evidence>
<reference evidence="22" key="1">
    <citation type="submission" date="2021-03" db="EMBL/GenBank/DDBJ databases">
        <title>Genome sequencing and assembly of Tianweitania sediminis.</title>
        <authorList>
            <person name="Chhetri G."/>
        </authorList>
    </citation>
    <scope>NUCLEOTIDE SEQUENCE</scope>
    <source>
        <strain evidence="22">Z8</strain>
    </source>
</reference>
<evidence type="ECO:0000313" key="22">
    <source>
        <dbReference type="EMBL" id="MBP0440923.1"/>
    </source>
</evidence>
<comment type="catalytic activity">
    <reaction evidence="15 17 19">
        <text>(6S)-NADHX + ADP = AMP + phosphate + NADH + H(+)</text>
        <dbReference type="Rhea" id="RHEA:32223"/>
        <dbReference type="ChEBI" id="CHEBI:15378"/>
        <dbReference type="ChEBI" id="CHEBI:43474"/>
        <dbReference type="ChEBI" id="CHEBI:57945"/>
        <dbReference type="ChEBI" id="CHEBI:64074"/>
        <dbReference type="ChEBI" id="CHEBI:456215"/>
        <dbReference type="ChEBI" id="CHEBI:456216"/>
        <dbReference type="EC" id="4.2.1.136"/>
    </reaction>
</comment>
<dbReference type="SUPFAM" id="SSF53613">
    <property type="entry name" value="Ribokinase-like"/>
    <property type="match status" value="1"/>
</dbReference>
<keyword evidence="6 17" id="KW-0547">Nucleotide-binding</keyword>
<dbReference type="GO" id="GO:0052855">
    <property type="term" value="F:ADP-dependent NAD(P)H-hydrate dehydratase activity"/>
    <property type="evidence" value="ECO:0007669"/>
    <property type="project" value="UniProtKB-UniRule"/>
</dbReference>
<keyword evidence="13" id="KW-0511">Multifunctional enzyme</keyword>
<dbReference type="HAMAP" id="MF_01965">
    <property type="entry name" value="NADHX_dehydratase"/>
    <property type="match status" value="1"/>
</dbReference>
<comment type="similarity">
    <text evidence="4 19">In the C-terminal section; belongs to the NnrD/CARKD family.</text>
</comment>
<organism evidence="22 23">
    <name type="scientific">Tianweitania sediminis</name>
    <dbReference type="NCBI Taxonomy" id="1502156"/>
    <lineage>
        <taxon>Bacteria</taxon>
        <taxon>Pseudomonadati</taxon>
        <taxon>Pseudomonadota</taxon>
        <taxon>Alphaproteobacteria</taxon>
        <taxon>Hyphomicrobiales</taxon>
        <taxon>Phyllobacteriaceae</taxon>
        <taxon>Tianweitania</taxon>
    </lineage>
</organism>
<evidence type="ECO:0000256" key="7">
    <source>
        <dbReference type="ARBA" id="ARBA00022840"/>
    </source>
</evidence>
<dbReference type="Gene3D" id="3.40.50.10260">
    <property type="entry name" value="YjeF N-terminal domain"/>
    <property type="match status" value="1"/>
</dbReference>
<dbReference type="EC" id="4.2.1.136" evidence="19"/>
<feature type="binding site" evidence="17">
    <location>
        <position position="251"/>
    </location>
    <ligand>
        <name>(6S)-NADPHX</name>
        <dbReference type="ChEBI" id="CHEBI:64076"/>
    </ligand>
</feature>
<feature type="binding site" evidence="18">
    <location>
        <position position="116"/>
    </location>
    <ligand>
        <name>K(+)</name>
        <dbReference type="ChEBI" id="CHEBI:29103"/>
    </ligand>
</feature>
<dbReference type="GO" id="GO:0005524">
    <property type="term" value="F:ATP binding"/>
    <property type="evidence" value="ECO:0007669"/>
    <property type="project" value="UniProtKB-UniRule"/>
</dbReference>
<evidence type="ECO:0000256" key="2">
    <source>
        <dbReference type="ARBA" id="ARBA00000909"/>
    </source>
</evidence>
<feature type="binding site" evidence="17">
    <location>
        <position position="435"/>
    </location>
    <ligand>
        <name>AMP</name>
        <dbReference type="ChEBI" id="CHEBI:456215"/>
    </ligand>
</feature>
<dbReference type="Proteomes" id="UP000666240">
    <property type="component" value="Unassembled WGS sequence"/>
</dbReference>
<evidence type="ECO:0000256" key="16">
    <source>
        <dbReference type="ARBA" id="ARBA00049209"/>
    </source>
</evidence>
<dbReference type="PROSITE" id="PS51383">
    <property type="entry name" value="YJEF_C_3"/>
    <property type="match status" value="1"/>
</dbReference>